<proteinExistence type="predicted"/>
<protein>
    <submittedName>
        <fullName evidence="1">Uncharacterized protein</fullName>
    </submittedName>
</protein>
<evidence type="ECO:0000313" key="2">
    <source>
        <dbReference type="Proteomes" id="UP000240481"/>
    </source>
</evidence>
<comment type="caution">
    <text evidence="1">The sequence shown here is derived from an EMBL/GenBank/DDBJ whole genome shotgun (WGS) entry which is preliminary data.</text>
</comment>
<dbReference type="RefSeq" id="WP_048899570.1">
    <property type="nucleotide sequence ID" value="NZ_AP024852.1"/>
</dbReference>
<keyword evidence="2" id="KW-1185">Reference proteome</keyword>
<accession>A0A0J8V9Q4</accession>
<evidence type="ECO:0000313" key="1">
    <source>
        <dbReference type="EMBL" id="PSW26025.1"/>
    </source>
</evidence>
<dbReference type="EMBL" id="PYLZ01000002">
    <property type="protein sequence ID" value="PSW26025.1"/>
    <property type="molecule type" value="Genomic_DNA"/>
</dbReference>
<dbReference type="Proteomes" id="UP000240481">
    <property type="component" value="Unassembled WGS sequence"/>
</dbReference>
<name>A0A0J8V9Q4_9GAMM</name>
<gene>
    <name evidence="1" type="ORF">C9I94_05605</name>
</gene>
<reference evidence="1 2" key="1">
    <citation type="submission" date="2018-01" db="EMBL/GenBank/DDBJ databases">
        <title>Whole genome sequencing of Histamine producing bacteria.</title>
        <authorList>
            <person name="Butler K."/>
        </authorList>
    </citation>
    <scope>NUCLEOTIDE SEQUENCE [LARGE SCALE GENOMIC DNA]</scope>
    <source>
        <strain evidence="1 2">DSM 24669</strain>
    </source>
</reference>
<dbReference type="STRING" id="680026.AB733_15455"/>
<organism evidence="1 2">
    <name type="scientific">Photobacterium swingsii</name>
    <dbReference type="NCBI Taxonomy" id="680026"/>
    <lineage>
        <taxon>Bacteria</taxon>
        <taxon>Pseudomonadati</taxon>
        <taxon>Pseudomonadota</taxon>
        <taxon>Gammaproteobacteria</taxon>
        <taxon>Vibrionales</taxon>
        <taxon>Vibrionaceae</taxon>
        <taxon>Photobacterium</taxon>
    </lineage>
</organism>
<sequence length="148" mass="17061">MPSFDHHYHKTSCDTLLSELEGVRYQVSVFKEDVRTIRAIWADRAAVNAERRYLAPIEAYQNGAIQSFSDQIDNADVCQQLFQQLHDLLLICYADEEQCVDTQASIILKKTLGMQSQKSGLQFEKDYLDNRHLFQETLSATHTHIEPI</sequence>
<dbReference type="OrthoDB" id="7062681at2"/>
<dbReference type="AlphaFoldDB" id="A0A0J8V9Q4"/>